<feature type="domain" description="HTH lysR-type" evidence="5">
    <location>
        <begin position="3"/>
        <end position="60"/>
    </location>
</feature>
<dbReference type="PATRIC" id="fig|1610491.3.peg.2920"/>
<dbReference type="SUPFAM" id="SSF46785">
    <property type="entry name" value="Winged helix' DNA-binding domain"/>
    <property type="match status" value="1"/>
</dbReference>
<dbReference type="PROSITE" id="PS50931">
    <property type="entry name" value="HTH_LYSR"/>
    <property type="match status" value="1"/>
</dbReference>
<evidence type="ECO:0000256" key="4">
    <source>
        <dbReference type="ARBA" id="ARBA00023163"/>
    </source>
</evidence>
<dbReference type="InterPro" id="IPR005119">
    <property type="entry name" value="LysR_subst-bd"/>
</dbReference>
<keyword evidence="7" id="KW-1185">Reference proteome</keyword>
<gene>
    <name evidence="6" type="ORF">AAV94_13755</name>
</gene>
<evidence type="ECO:0000259" key="5">
    <source>
        <dbReference type="PROSITE" id="PS50931"/>
    </source>
</evidence>
<name>A0A0U1PW93_9BURK</name>
<evidence type="ECO:0000313" key="6">
    <source>
        <dbReference type="EMBL" id="KKW66812.1"/>
    </source>
</evidence>
<organism evidence="6 7">
    <name type="scientific">Lampropedia cohaerens</name>
    <dbReference type="NCBI Taxonomy" id="1610491"/>
    <lineage>
        <taxon>Bacteria</taxon>
        <taxon>Pseudomonadati</taxon>
        <taxon>Pseudomonadota</taxon>
        <taxon>Betaproteobacteria</taxon>
        <taxon>Burkholderiales</taxon>
        <taxon>Comamonadaceae</taxon>
        <taxon>Lampropedia</taxon>
    </lineage>
</organism>
<dbReference type="InterPro" id="IPR036390">
    <property type="entry name" value="WH_DNA-bd_sf"/>
</dbReference>
<dbReference type="InterPro" id="IPR058163">
    <property type="entry name" value="LysR-type_TF_proteobact-type"/>
</dbReference>
<dbReference type="STRING" id="1610491.AAV94_13755"/>
<proteinExistence type="inferred from homology"/>
<keyword evidence="2" id="KW-0805">Transcription regulation</keyword>
<dbReference type="EMBL" id="LBNQ01000041">
    <property type="protein sequence ID" value="KKW66812.1"/>
    <property type="molecule type" value="Genomic_DNA"/>
</dbReference>
<protein>
    <recommendedName>
        <fullName evidence="5">HTH lysR-type domain-containing protein</fullName>
    </recommendedName>
</protein>
<evidence type="ECO:0000256" key="1">
    <source>
        <dbReference type="ARBA" id="ARBA00009437"/>
    </source>
</evidence>
<evidence type="ECO:0000256" key="2">
    <source>
        <dbReference type="ARBA" id="ARBA00023015"/>
    </source>
</evidence>
<keyword evidence="3" id="KW-0238">DNA-binding</keyword>
<comment type="similarity">
    <text evidence="1">Belongs to the LysR transcriptional regulatory family.</text>
</comment>
<dbReference type="Pfam" id="PF03466">
    <property type="entry name" value="LysR_substrate"/>
    <property type="match status" value="1"/>
</dbReference>
<dbReference type="RefSeq" id="WP_046742787.1">
    <property type="nucleotide sequence ID" value="NZ_LBNQ01000041.1"/>
</dbReference>
<evidence type="ECO:0000256" key="3">
    <source>
        <dbReference type="ARBA" id="ARBA00023125"/>
    </source>
</evidence>
<dbReference type="Pfam" id="PF00126">
    <property type="entry name" value="HTH_1"/>
    <property type="match status" value="1"/>
</dbReference>
<dbReference type="GO" id="GO:0003700">
    <property type="term" value="F:DNA-binding transcription factor activity"/>
    <property type="evidence" value="ECO:0007669"/>
    <property type="project" value="InterPro"/>
</dbReference>
<comment type="caution">
    <text evidence="6">The sequence shown here is derived from an EMBL/GenBank/DDBJ whole genome shotgun (WGS) entry which is preliminary data.</text>
</comment>
<dbReference type="FunFam" id="1.10.10.10:FF:000001">
    <property type="entry name" value="LysR family transcriptional regulator"/>
    <property type="match status" value="1"/>
</dbReference>
<reference evidence="6 7" key="1">
    <citation type="submission" date="2015-05" db="EMBL/GenBank/DDBJ databases">
        <title>Draft genome sequence of Lampropedia sp. CT6, isolated from the microbial mat of a hot water spring, located at Manikaran, India.</title>
        <authorList>
            <person name="Tripathi C."/>
            <person name="Rani P."/>
            <person name="Mahato N.K."/>
            <person name="Lal R."/>
        </authorList>
    </citation>
    <scope>NUCLEOTIDE SEQUENCE [LARGE SCALE GENOMIC DNA]</scope>
    <source>
        <strain evidence="6 7">CT6</strain>
    </source>
</reference>
<keyword evidence="4" id="KW-0804">Transcription</keyword>
<dbReference type="InterPro" id="IPR036388">
    <property type="entry name" value="WH-like_DNA-bd_sf"/>
</dbReference>
<dbReference type="AlphaFoldDB" id="A0A0U1PW93"/>
<evidence type="ECO:0000313" key="7">
    <source>
        <dbReference type="Proteomes" id="UP000050580"/>
    </source>
</evidence>
<dbReference type="CDD" id="cd08472">
    <property type="entry name" value="PBP2_CrgA_like_3"/>
    <property type="match status" value="1"/>
</dbReference>
<dbReference type="SUPFAM" id="SSF53850">
    <property type="entry name" value="Periplasmic binding protein-like II"/>
    <property type="match status" value="1"/>
</dbReference>
<dbReference type="Proteomes" id="UP000050580">
    <property type="component" value="Unassembled WGS sequence"/>
</dbReference>
<dbReference type="Gene3D" id="3.40.190.290">
    <property type="match status" value="1"/>
</dbReference>
<dbReference type="InterPro" id="IPR000847">
    <property type="entry name" value="LysR_HTH_N"/>
</dbReference>
<dbReference type="Gene3D" id="1.10.10.10">
    <property type="entry name" value="Winged helix-like DNA-binding domain superfamily/Winged helix DNA-binding domain"/>
    <property type="match status" value="1"/>
</dbReference>
<dbReference type="OrthoDB" id="9076738at2"/>
<dbReference type="GO" id="GO:0043565">
    <property type="term" value="F:sequence-specific DNA binding"/>
    <property type="evidence" value="ECO:0007669"/>
    <property type="project" value="TreeGrafter"/>
</dbReference>
<dbReference type="GO" id="GO:0006351">
    <property type="term" value="P:DNA-templated transcription"/>
    <property type="evidence" value="ECO:0007669"/>
    <property type="project" value="TreeGrafter"/>
</dbReference>
<sequence length="305" mass="34107">MSDRVEQFRIFIHVAETGSFIGAARALKLPPATVSTSIRKLEKQLGTQLLRRTTRKVSLTEDGRKTLPMARKIVGDLDEFYNLFKHSSNAVAGRLNVDVHSRIAARIIVPALPSLLEMHPQLELSLGSSDKELNLSEADIDCAIRVGAYQQDHLVVRPLGQLAMVSCASEDYLRRCGLPQTPQELDRHCAIGYLPAQPQQHPAVWEYQDEDGQSHSVQMQHRVMVTSAENYLACGVAGLGLIQVPRFDVQELLQTGKLIEVLPHWPAPPKQVCALYLHRKQRSKRLLAFLDWIHALLRKSPGVLA</sequence>
<dbReference type="PANTHER" id="PTHR30537:SF72">
    <property type="entry name" value="LYSR FAMILY TRANSCRIPTIONAL REGULATOR"/>
    <property type="match status" value="1"/>
</dbReference>
<dbReference type="PANTHER" id="PTHR30537">
    <property type="entry name" value="HTH-TYPE TRANSCRIPTIONAL REGULATOR"/>
    <property type="match status" value="1"/>
</dbReference>
<accession>A0A0U1PW93</accession>